<sequence length="404" mass="43284">MQKVRELGPLSQVRWDRIILLIVALILLAVAATLNTTVYSMNIVIGLLLAAAHAGSLLLSYFRPFLGMIASLISVLLIAAALEPSSTSAKPFTIVGMLTQLIILAICGLRAPWYVAALGWLGSLGAVAIGGSRIGSLFFTANETGNLVVFASVGFGLVVASCVARQWQLIRTQLTAERNVSAAEAARRQLVEERAGIARELHDVVAHGMSLVTVQATTARYRYPGMDEKVAAEFEEIAEHSRRAMTEMRHMLGVLRAENTDKETVPQPGAADLKALVESIRRAGIAVDISTPAGFDPGPILGLTVYRIVQEALSNVVRHAPDSRATVRITQPGERIVVLVQNRPAVLNSSEHSGGHGLIGMQERVQVMGGTLRYGPTDDGGFQVEARLPRILGPATNEKAGKRP</sequence>
<reference evidence="12 13" key="1">
    <citation type="submission" date="2020-07" db="EMBL/GenBank/DDBJ databases">
        <title>Sequencing the genomes of 1000 actinobacteria strains.</title>
        <authorList>
            <person name="Klenk H.-P."/>
        </authorList>
    </citation>
    <scope>NUCLEOTIDE SEQUENCE [LARGE SCALE GENOMIC DNA]</scope>
    <source>
        <strain evidence="12 13">DSM 102047</strain>
    </source>
</reference>
<keyword evidence="13" id="KW-1185">Reference proteome</keyword>
<evidence type="ECO:0000256" key="1">
    <source>
        <dbReference type="ARBA" id="ARBA00000085"/>
    </source>
</evidence>
<dbReference type="PANTHER" id="PTHR24421">
    <property type="entry name" value="NITRATE/NITRITE SENSOR PROTEIN NARX-RELATED"/>
    <property type="match status" value="1"/>
</dbReference>
<dbReference type="Gene3D" id="3.30.565.10">
    <property type="entry name" value="Histidine kinase-like ATPase, C-terminal domain"/>
    <property type="match status" value="1"/>
</dbReference>
<evidence type="ECO:0000256" key="3">
    <source>
        <dbReference type="ARBA" id="ARBA00022553"/>
    </source>
</evidence>
<dbReference type="InterPro" id="IPR050482">
    <property type="entry name" value="Sensor_HK_TwoCompSys"/>
</dbReference>
<organism evidence="12 13">
    <name type="scientific">Psychromicrobium silvestre</name>
    <dbReference type="NCBI Taxonomy" id="1645614"/>
    <lineage>
        <taxon>Bacteria</taxon>
        <taxon>Bacillati</taxon>
        <taxon>Actinomycetota</taxon>
        <taxon>Actinomycetes</taxon>
        <taxon>Micrococcales</taxon>
        <taxon>Micrococcaceae</taxon>
        <taxon>Psychromicrobium</taxon>
    </lineage>
</organism>
<dbReference type="RefSeq" id="WP_179389205.1">
    <property type="nucleotide sequence ID" value="NZ_JACBYQ010000002.1"/>
</dbReference>
<evidence type="ECO:0000256" key="5">
    <source>
        <dbReference type="ARBA" id="ARBA00022741"/>
    </source>
</evidence>
<feature type="transmembrane region" description="Helical" evidence="9">
    <location>
        <begin position="113"/>
        <end position="135"/>
    </location>
</feature>
<keyword evidence="4" id="KW-0808">Transferase</keyword>
<dbReference type="Gene3D" id="1.20.5.1930">
    <property type="match status" value="1"/>
</dbReference>
<feature type="transmembrane region" description="Helical" evidence="9">
    <location>
        <begin position="15"/>
        <end position="33"/>
    </location>
</feature>
<evidence type="ECO:0000313" key="13">
    <source>
        <dbReference type="Proteomes" id="UP000521748"/>
    </source>
</evidence>
<dbReference type="PANTHER" id="PTHR24421:SF10">
    <property type="entry name" value="NITRATE_NITRITE SENSOR PROTEIN NARQ"/>
    <property type="match status" value="1"/>
</dbReference>
<keyword evidence="9" id="KW-1133">Transmembrane helix</keyword>
<dbReference type="Pfam" id="PF07730">
    <property type="entry name" value="HisKA_3"/>
    <property type="match status" value="1"/>
</dbReference>
<evidence type="ECO:0000256" key="7">
    <source>
        <dbReference type="ARBA" id="ARBA00022840"/>
    </source>
</evidence>
<keyword evidence="9" id="KW-0472">Membrane</keyword>
<dbReference type="EMBL" id="JACBYQ010000002">
    <property type="protein sequence ID" value="NYE95420.1"/>
    <property type="molecule type" value="Genomic_DNA"/>
</dbReference>
<feature type="transmembrane region" description="Helical" evidence="9">
    <location>
        <begin position="88"/>
        <end position="106"/>
    </location>
</feature>
<evidence type="ECO:0000256" key="9">
    <source>
        <dbReference type="SAM" id="Phobius"/>
    </source>
</evidence>
<feature type="transmembrane region" description="Helical" evidence="9">
    <location>
        <begin position="147"/>
        <end position="164"/>
    </location>
</feature>
<evidence type="ECO:0000256" key="8">
    <source>
        <dbReference type="ARBA" id="ARBA00023012"/>
    </source>
</evidence>
<dbReference type="InterPro" id="IPR003594">
    <property type="entry name" value="HATPase_dom"/>
</dbReference>
<dbReference type="GO" id="GO:0016020">
    <property type="term" value="C:membrane"/>
    <property type="evidence" value="ECO:0007669"/>
    <property type="project" value="InterPro"/>
</dbReference>
<dbReference type="GO" id="GO:0000155">
    <property type="term" value="F:phosphorelay sensor kinase activity"/>
    <property type="evidence" value="ECO:0007669"/>
    <property type="project" value="InterPro"/>
</dbReference>
<name>A0A7Y9S776_9MICC</name>
<keyword evidence="7" id="KW-0067">ATP-binding</keyword>
<protein>
    <recommendedName>
        <fullName evidence="2">histidine kinase</fullName>
        <ecNumber evidence="2">2.7.13.3</ecNumber>
    </recommendedName>
</protein>
<evidence type="ECO:0000259" key="10">
    <source>
        <dbReference type="Pfam" id="PF02518"/>
    </source>
</evidence>
<proteinExistence type="predicted"/>
<evidence type="ECO:0000313" key="12">
    <source>
        <dbReference type="EMBL" id="NYE95420.1"/>
    </source>
</evidence>
<feature type="domain" description="Signal transduction histidine kinase subgroup 3 dimerisation and phosphoacceptor" evidence="11">
    <location>
        <begin position="193"/>
        <end position="257"/>
    </location>
</feature>
<keyword evidence="6 12" id="KW-0418">Kinase</keyword>
<dbReference type="SUPFAM" id="SSF55874">
    <property type="entry name" value="ATPase domain of HSP90 chaperone/DNA topoisomerase II/histidine kinase"/>
    <property type="match status" value="1"/>
</dbReference>
<keyword evidence="9" id="KW-0812">Transmembrane</keyword>
<evidence type="ECO:0000256" key="2">
    <source>
        <dbReference type="ARBA" id="ARBA00012438"/>
    </source>
</evidence>
<accession>A0A7Y9S776</accession>
<evidence type="ECO:0000256" key="4">
    <source>
        <dbReference type="ARBA" id="ARBA00022679"/>
    </source>
</evidence>
<dbReference type="InterPro" id="IPR036890">
    <property type="entry name" value="HATPase_C_sf"/>
</dbReference>
<dbReference type="Proteomes" id="UP000521748">
    <property type="component" value="Unassembled WGS sequence"/>
</dbReference>
<dbReference type="EC" id="2.7.13.3" evidence="2"/>
<dbReference type="GO" id="GO:0046983">
    <property type="term" value="F:protein dimerization activity"/>
    <property type="evidence" value="ECO:0007669"/>
    <property type="project" value="InterPro"/>
</dbReference>
<dbReference type="InterPro" id="IPR011712">
    <property type="entry name" value="Sig_transdc_His_kin_sub3_dim/P"/>
</dbReference>
<keyword evidence="8" id="KW-0902">Two-component regulatory system</keyword>
<keyword evidence="3" id="KW-0597">Phosphoprotein</keyword>
<dbReference type="CDD" id="cd16917">
    <property type="entry name" value="HATPase_UhpB-NarQ-NarX-like"/>
    <property type="match status" value="1"/>
</dbReference>
<feature type="transmembrane region" description="Helical" evidence="9">
    <location>
        <begin position="65"/>
        <end position="82"/>
    </location>
</feature>
<dbReference type="GO" id="GO:0005524">
    <property type="term" value="F:ATP binding"/>
    <property type="evidence" value="ECO:0007669"/>
    <property type="project" value="UniProtKB-KW"/>
</dbReference>
<dbReference type="AlphaFoldDB" id="A0A7Y9S776"/>
<evidence type="ECO:0000259" key="11">
    <source>
        <dbReference type="Pfam" id="PF07730"/>
    </source>
</evidence>
<keyword evidence="5" id="KW-0547">Nucleotide-binding</keyword>
<feature type="domain" description="Histidine kinase/HSP90-like ATPase" evidence="10">
    <location>
        <begin position="304"/>
        <end position="389"/>
    </location>
</feature>
<gene>
    <name evidence="12" type="ORF">FHU41_001670</name>
</gene>
<dbReference type="Pfam" id="PF02518">
    <property type="entry name" value="HATPase_c"/>
    <property type="match status" value="1"/>
</dbReference>
<evidence type="ECO:0000256" key="6">
    <source>
        <dbReference type="ARBA" id="ARBA00022777"/>
    </source>
</evidence>
<comment type="caution">
    <text evidence="12">The sequence shown here is derived from an EMBL/GenBank/DDBJ whole genome shotgun (WGS) entry which is preliminary data.</text>
</comment>
<comment type="catalytic activity">
    <reaction evidence="1">
        <text>ATP + protein L-histidine = ADP + protein N-phospho-L-histidine.</text>
        <dbReference type="EC" id="2.7.13.3"/>
    </reaction>
</comment>